<dbReference type="GO" id="GO:0004034">
    <property type="term" value="F:aldose 1-epimerase activity"/>
    <property type="evidence" value="ECO:0007669"/>
    <property type="project" value="UniProtKB-EC"/>
</dbReference>
<dbReference type="InterPro" id="IPR047215">
    <property type="entry name" value="Galactose_mutarotase-like"/>
</dbReference>
<dbReference type="PROSITE" id="PS00545">
    <property type="entry name" value="ALDOSE_1_EPIMERASE"/>
    <property type="match status" value="1"/>
</dbReference>
<dbReference type="InterPro" id="IPR011013">
    <property type="entry name" value="Gal_mutarotase_sf_dom"/>
</dbReference>
<evidence type="ECO:0000256" key="9">
    <source>
        <dbReference type="PIRSR" id="PIRSR005096-1"/>
    </source>
</evidence>
<gene>
    <name evidence="12" type="ORF">GJU40_09980</name>
</gene>
<evidence type="ECO:0000256" key="4">
    <source>
        <dbReference type="ARBA" id="ARBA00013185"/>
    </source>
</evidence>
<evidence type="ECO:0000256" key="11">
    <source>
        <dbReference type="PIRSR" id="PIRSR005096-3"/>
    </source>
</evidence>
<dbReference type="GO" id="GO:0005737">
    <property type="term" value="C:cytoplasm"/>
    <property type="evidence" value="ECO:0007669"/>
    <property type="project" value="TreeGrafter"/>
</dbReference>
<reference evidence="12 13" key="1">
    <citation type="submission" date="2019-11" db="EMBL/GenBank/DDBJ databases">
        <title>Bacillus lacus genome.</title>
        <authorList>
            <person name="Allen C.J."/>
            <person name="Newman J.D."/>
        </authorList>
    </citation>
    <scope>NUCLEOTIDE SEQUENCE [LARGE SCALE GENOMIC DNA]</scope>
    <source>
        <strain evidence="12 13">KCTC 33946</strain>
    </source>
</reference>
<dbReference type="NCBIfam" id="NF008277">
    <property type="entry name" value="PRK11055.1"/>
    <property type="match status" value="1"/>
</dbReference>
<evidence type="ECO:0000256" key="1">
    <source>
        <dbReference type="ARBA" id="ARBA00001614"/>
    </source>
</evidence>
<dbReference type="Proteomes" id="UP000448867">
    <property type="component" value="Unassembled WGS sequence"/>
</dbReference>
<feature type="active site" description="Proton donor" evidence="9">
    <location>
        <position position="175"/>
    </location>
</feature>
<dbReference type="EMBL" id="WKKI01000016">
    <property type="protein sequence ID" value="MRX72473.1"/>
    <property type="molecule type" value="Genomic_DNA"/>
</dbReference>
<dbReference type="Pfam" id="PF01263">
    <property type="entry name" value="Aldose_epim"/>
    <property type="match status" value="1"/>
</dbReference>
<keyword evidence="13" id="KW-1185">Reference proteome</keyword>
<evidence type="ECO:0000256" key="3">
    <source>
        <dbReference type="ARBA" id="ARBA00006206"/>
    </source>
</evidence>
<comment type="pathway">
    <text evidence="2 8">Carbohydrate metabolism; hexose metabolism.</text>
</comment>
<dbReference type="GO" id="GO:0033499">
    <property type="term" value="P:galactose catabolic process via UDP-galactose, Leloir pathway"/>
    <property type="evidence" value="ECO:0007669"/>
    <property type="project" value="TreeGrafter"/>
</dbReference>
<dbReference type="PIRSF" id="PIRSF005096">
    <property type="entry name" value="GALM"/>
    <property type="match status" value="1"/>
</dbReference>
<keyword evidence="7 8" id="KW-0119">Carbohydrate metabolism</keyword>
<dbReference type="RefSeq" id="WP_154307639.1">
    <property type="nucleotide sequence ID" value="NZ_WKKI01000016.1"/>
</dbReference>
<evidence type="ECO:0000256" key="5">
    <source>
        <dbReference type="ARBA" id="ARBA00014165"/>
    </source>
</evidence>
<dbReference type="CDD" id="cd09019">
    <property type="entry name" value="galactose_mutarotase_like"/>
    <property type="match status" value="1"/>
</dbReference>
<accession>A0A7X2LZ41</accession>
<evidence type="ECO:0000313" key="12">
    <source>
        <dbReference type="EMBL" id="MRX72473.1"/>
    </source>
</evidence>
<dbReference type="Gene3D" id="2.70.98.10">
    <property type="match status" value="1"/>
</dbReference>
<dbReference type="EC" id="5.1.3.3" evidence="4 8"/>
<dbReference type="AlphaFoldDB" id="A0A7X2LZ41"/>
<evidence type="ECO:0000256" key="7">
    <source>
        <dbReference type="ARBA" id="ARBA00023277"/>
    </source>
</evidence>
<dbReference type="UniPathway" id="UPA00242"/>
<comment type="similarity">
    <text evidence="3 8">Belongs to the aldose epimerase family.</text>
</comment>
<feature type="binding site" evidence="11">
    <location>
        <begin position="175"/>
        <end position="177"/>
    </location>
    <ligand>
        <name>beta-D-galactose</name>
        <dbReference type="ChEBI" id="CHEBI:27667"/>
    </ligand>
</feature>
<comment type="catalytic activity">
    <reaction evidence="1 8">
        <text>alpha-D-glucose = beta-D-glucose</text>
        <dbReference type="Rhea" id="RHEA:10264"/>
        <dbReference type="ChEBI" id="CHEBI:15903"/>
        <dbReference type="ChEBI" id="CHEBI:17925"/>
        <dbReference type="EC" id="5.1.3.3"/>
    </reaction>
</comment>
<evidence type="ECO:0000256" key="6">
    <source>
        <dbReference type="ARBA" id="ARBA00023235"/>
    </source>
</evidence>
<dbReference type="OrthoDB" id="9779408at2"/>
<dbReference type="GO" id="GO:0006006">
    <property type="term" value="P:glucose metabolic process"/>
    <property type="evidence" value="ECO:0007669"/>
    <property type="project" value="TreeGrafter"/>
</dbReference>
<protein>
    <recommendedName>
        <fullName evidence="5 8">Aldose 1-epimerase</fullName>
        <ecNumber evidence="4 8">5.1.3.3</ecNumber>
    </recommendedName>
</protein>
<dbReference type="InterPro" id="IPR014718">
    <property type="entry name" value="GH-type_carb-bd"/>
</dbReference>
<dbReference type="PANTHER" id="PTHR10091:SF0">
    <property type="entry name" value="GALACTOSE MUTAROTASE"/>
    <property type="match status" value="1"/>
</dbReference>
<sequence length="345" mass="38183">MNITKRKFDVLEGRDIFAYSIKNSNGVELECINYGCIITKLTSPDFNGNLENVVLGFDNIGDYLEYSPYFGAVVGRVAGRIGGSSFTLDGETYILPQNEGNNHLHGGPQGFNNKVWDAEETASGVKFTYVSPDGEEGYPGMVTVTVLYELSDQNELTITYQAMTDQKTVLNLTNHSYFNLSGDLKEDVLNHKLTMKSSRFLELGDDLLPTGNVVEAAGTPFDFKEGRKIVDGVNSEHPQNLLAGGGYDHPFLLDENNAGEIFLVDETSGRTLTVETTEPGVVLYTGNQLEESFSIRGVQSRPYLGLCLETQKLPDPFKHPHFPSIVLDKDQQYNSVTKYKFGIVE</sequence>
<evidence type="ECO:0000313" key="13">
    <source>
        <dbReference type="Proteomes" id="UP000448867"/>
    </source>
</evidence>
<proteinExistence type="inferred from homology"/>
<dbReference type="InterPro" id="IPR015443">
    <property type="entry name" value="Aldose_1-epimerase"/>
</dbReference>
<dbReference type="GO" id="GO:0030246">
    <property type="term" value="F:carbohydrate binding"/>
    <property type="evidence" value="ECO:0007669"/>
    <property type="project" value="InterPro"/>
</dbReference>
<feature type="binding site" evidence="10">
    <location>
        <position position="248"/>
    </location>
    <ligand>
        <name>beta-D-galactose</name>
        <dbReference type="ChEBI" id="CHEBI:27667"/>
    </ligand>
</feature>
<organism evidence="12 13">
    <name type="scientific">Metabacillus lacus</name>
    <dbReference type="NCBI Taxonomy" id="1983721"/>
    <lineage>
        <taxon>Bacteria</taxon>
        <taxon>Bacillati</taxon>
        <taxon>Bacillota</taxon>
        <taxon>Bacilli</taxon>
        <taxon>Bacillales</taxon>
        <taxon>Bacillaceae</taxon>
        <taxon>Metabacillus</taxon>
    </lineage>
</organism>
<dbReference type="SUPFAM" id="SSF74650">
    <property type="entry name" value="Galactose mutarotase-like"/>
    <property type="match status" value="1"/>
</dbReference>
<evidence type="ECO:0000256" key="10">
    <source>
        <dbReference type="PIRSR" id="PIRSR005096-2"/>
    </source>
</evidence>
<dbReference type="PANTHER" id="PTHR10091">
    <property type="entry name" value="ALDOSE-1-EPIMERASE"/>
    <property type="match status" value="1"/>
</dbReference>
<comment type="caution">
    <text evidence="12">The sequence shown here is derived from an EMBL/GenBank/DDBJ whole genome shotgun (WGS) entry which is preliminary data.</text>
</comment>
<name>A0A7X2LZ41_9BACI</name>
<evidence type="ECO:0000256" key="8">
    <source>
        <dbReference type="PIRNR" id="PIRNR005096"/>
    </source>
</evidence>
<dbReference type="InterPro" id="IPR008183">
    <property type="entry name" value="Aldose_1/G6P_1-epimerase"/>
</dbReference>
<keyword evidence="6 8" id="KW-0413">Isomerase</keyword>
<dbReference type="InterPro" id="IPR018052">
    <property type="entry name" value="Ald1_epimerase_CS"/>
</dbReference>
<feature type="active site" description="Proton acceptor" evidence="9">
    <location>
        <position position="309"/>
    </location>
</feature>
<evidence type="ECO:0000256" key="2">
    <source>
        <dbReference type="ARBA" id="ARBA00005028"/>
    </source>
</evidence>